<dbReference type="RefSeq" id="WP_115868827.1">
    <property type="nucleotide sequence ID" value="NZ_QREG01000013.1"/>
</dbReference>
<dbReference type="OrthoDB" id="9773411at2"/>
<evidence type="ECO:0000313" key="3">
    <source>
        <dbReference type="Proteomes" id="UP000256779"/>
    </source>
</evidence>
<comment type="caution">
    <text evidence="2">The sequence shown here is derived from an EMBL/GenBank/DDBJ whole genome shotgun (WGS) entry which is preliminary data.</text>
</comment>
<keyword evidence="1" id="KW-0732">Signal</keyword>
<dbReference type="EMBL" id="QREG01000013">
    <property type="protein sequence ID" value="RED97089.1"/>
    <property type="molecule type" value="Genomic_DNA"/>
</dbReference>
<evidence type="ECO:0000313" key="2">
    <source>
        <dbReference type="EMBL" id="RED97089.1"/>
    </source>
</evidence>
<accession>A0A3D9L2U6</accession>
<feature type="signal peptide" evidence="1">
    <location>
        <begin position="1"/>
        <end position="18"/>
    </location>
</feature>
<gene>
    <name evidence="2" type="ORF">C7460_113138</name>
</gene>
<protein>
    <submittedName>
        <fullName evidence="2">Uncharacterized protein</fullName>
    </submittedName>
</protein>
<organism evidence="2 3">
    <name type="scientific">Marinoscillum furvescens DSM 4134</name>
    <dbReference type="NCBI Taxonomy" id="1122208"/>
    <lineage>
        <taxon>Bacteria</taxon>
        <taxon>Pseudomonadati</taxon>
        <taxon>Bacteroidota</taxon>
        <taxon>Cytophagia</taxon>
        <taxon>Cytophagales</taxon>
        <taxon>Reichenbachiellaceae</taxon>
        <taxon>Marinoscillum</taxon>
    </lineage>
</organism>
<evidence type="ECO:0000256" key="1">
    <source>
        <dbReference type="SAM" id="SignalP"/>
    </source>
</evidence>
<feature type="chain" id="PRO_5017644412" evidence="1">
    <location>
        <begin position="19"/>
        <end position="319"/>
    </location>
</feature>
<proteinExistence type="predicted"/>
<dbReference type="Proteomes" id="UP000256779">
    <property type="component" value="Unassembled WGS sequence"/>
</dbReference>
<name>A0A3D9L2U6_MARFU</name>
<sequence length="319" mass="35599">MKATLVLLMALSLNIALGQMVPSESEQITHLVTFGPECSKSWGDDDYSQVFFFVVPESFTKPIYIRVFDPDIGGEHDEPNGAWNTSMKFAVYGGNGAHSHPDAKSIDPVGNYKSGLLLDSKVFLSGSYDNEWYTFGPFNPLEGESSEELKGRVFKIVADGISGDDGNLYKYFLSTQPTANKSVEGANAFTYEYSFRLPEKANSVAHLYPFIDKSVVSITQHNFDFDNEGSILIYSVAKNHHKGKSSGDSDWQSSKHEIVDEEKNTTVDIQITKKSNSRNDMVCYITNQYDEAMAFFSVPVGGPPRFKYKVNVRYKNDGK</sequence>
<keyword evidence="3" id="KW-1185">Reference proteome</keyword>
<reference evidence="2 3" key="1">
    <citation type="submission" date="2018-07" db="EMBL/GenBank/DDBJ databases">
        <title>Genomic Encyclopedia of Type Strains, Phase IV (KMG-IV): sequencing the most valuable type-strain genomes for metagenomic binning, comparative biology and taxonomic classification.</title>
        <authorList>
            <person name="Goeker M."/>
        </authorList>
    </citation>
    <scope>NUCLEOTIDE SEQUENCE [LARGE SCALE GENOMIC DNA]</scope>
    <source>
        <strain evidence="2 3">DSM 4134</strain>
    </source>
</reference>
<dbReference type="AlphaFoldDB" id="A0A3D9L2U6"/>